<dbReference type="EMBL" id="CM023472">
    <property type="protein sequence ID" value="KAH7960631.1"/>
    <property type="molecule type" value="Genomic_DNA"/>
</dbReference>
<evidence type="ECO:0000313" key="1">
    <source>
        <dbReference type="EMBL" id="KAH7960631.1"/>
    </source>
</evidence>
<comment type="caution">
    <text evidence="1">The sequence shown here is derived from an EMBL/GenBank/DDBJ whole genome shotgun (WGS) entry which is preliminary data.</text>
</comment>
<sequence>MIAVYNKLWGCLLVCIQYQIHLSARVKSVRKKEKTKKNVSTQRSAHAVAFAESQFIYFASTSQLVPQKRAPLFPRLLARLKSAALAMSTSGAPQSQPQSSEHYFGAELAKKTSSRTQDGESRSRERRFTALLEFLMPVYLLPFVFGNAEGVGIYCVLLTLVFLTGRLLPPAVAAMLPLVILPLAGIFAVDQVAAEFLGPRVLAAWLLFAIAIVGDETTLFARACLYALQQFALRMQPLFLSLQLVVLALSLFLPSSFIVVFGTVLIERFFAVVQREIITADQRSGLRAPTSSSTENFIKDVRYTARQRRLRRVAAGGNTRRARRVSMASDMTMASDASHSSSLVRQYKLHPEWLKEPGFEAQKKAAKKQPRKTSFDPFDRTSDAGVWACRLPIRTIRSFAPQKTQPSSILKGSSSKGKEPEPGSQSQRKTTATTINLVKSPNPAAVIPKNRQLDSRANVVRTVELPDKVSSTPSSESSKKAKCEPANKASIKHVDETVIELSVVHQTTTLPADNEWRGSGHPVERRLPKTSPSHSPGGESPPLEMQLQQTLTAEGPLYRGLPLRASLEVRGVLKAARSKASLQSLPQGQRESPTTRRWSLTSMDRDTTMAATMNGGPTKPRPIMCDSAWRRAAGAGRNENSTSGRRIVIASQPYVQGDAASSFRENSHR</sequence>
<protein>
    <submittedName>
        <fullName evidence="1">Uncharacterized protein</fullName>
    </submittedName>
</protein>
<name>A0ACB8D8F5_DERSI</name>
<reference evidence="1" key="1">
    <citation type="submission" date="2020-05" db="EMBL/GenBank/DDBJ databases">
        <title>Large-scale comparative analyses of tick genomes elucidate their genetic diversity and vector capacities.</title>
        <authorList>
            <person name="Jia N."/>
            <person name="Wang J."/>
            <person name="Shi W."/>
            <person name="Du L."/>
            <person name="Sun Y."/>
            <person name="Zhan W."/>
            <person name="Jiang J."/>
            <person name="Wang Q."/>
            <person name="Zhang B."/>
            <person name="Ji P."/>
            <person name="Sakyi L.B."/>
            <person name="Cui X."/>
            <person name="Yuan T."/>
            <person name="Jiang B."/>
            <person name="Yang W."/>
            <person name="Lam T.T.-Y."/>
            <person name="Chang Q."/>
            <person name="Ding S."/>
            <person name="Wang X."/>
            <person name="Zhu J."/>
            <person name="Ruan X."/>
            <person name="Zhao L."/>
            <person name="Wei J."/>
            <person name="Que T."/>
            <person name="Du C."/>
            <person name="Cheng J."/>
            <person name="Dai P."/>
            <person name="Han X."/>
            <person name="Huang E."/>
            <person name="Gao Y."/>
            <person name="Liu J."/>
            <person name="Shao H."/>
            <person name="Ye R."/>
            <person name="Li L."/>
            <person name="Wei W."/>
            <person name="Wang X."/>
            <person name="Wang C."/>
            <person name="Yang T."/>
            <person name="Huo Q."/>
            <person name="Li W."/>
            <person name="Guo W."/>
            <person name="Chen H."/>
            <person name="Zhou L."/>
            <person name="Ni X."/>
            <person name="Tian J."/>
            <person name="Zhou Y."/>
            <person name="Sheng Y."/>
            <person name="Liu T."/>
            <person name="Pan Y."/>
            <person name="Xia L."/>
            <person name="Li J."/>
            <person name="Zhao F."/>
            <person name="Cao W."/>
        </authorList>
    </citation>
    <scope>NUCLEOTIDE SEQUENCE</scope>
    <source>
        <strain evidence="1">Dsil-2018</strain>
    </source>
</reference>
<gene>
    <name evidence="1" type="ORF">HPB49_021857</name>
</gene>
<proteinExistence type="predicted"/>
<accession>A0ACB8D8F5</accession>
<organism evidence="1 2">
    <name type="scientific">Dermacentor silvarum</name>
    <name type="common">Tick</name>
    <dbReference type="NCBI Taxonomy" id="543639"/>
    <lineage>
        <taxon>Eukaryota</taxon>
        <taxon>Metazoa</taxon>
        <taxon>Ecdysozoa</taxon>
        <taxon>Arthropoda</taxon>
        <taxon>Chelicerata</taxon>
        <taxon>Arachnida</taxon>
        <taxon>Acari</taxon>
        <taxon>Parasitiformes</taxon>
        <taxon>Ixodida</taxon>
        <taxon>Ixodoidea</taxon>
        <taxon>Ixodidae</taxon>
        <taxon>Rhipicephalinae</taxon>
        <taxon>Dermacentor</taxon>
    </lineage>
</organism>
<evidence type="ECO:0000313" key="2">
    <source>
        <dbReference type="Proteomes" id="UP000821865"/>
    </source>
</evidence>
<keyword evidence="2" id="KW-1185">Reference proteome</keyword>
<dbReference type="Proteomes" id="UP000821865">
    <property type="component" value="Chromosome 3"/>
</dbReference>